<reference evidence="3 4" key="1">
    <citation type="journal article" date="2022" name="Nat. Plants">
        <title>Genomes of leafy and leafless Platanthera orchids illuminate the evolution of mycoheterotrophy.</title>
        <authorList>
            <person name="Li M.H."/>
            <person name="Liu K.W."/>
            <person name="Li Z."/>
            <person name="Lu H.C."/>
            <person name="Ye Q.L."/>
            <person name="Zhang D."/>
            <person name="Wang J.Y."/>
            <person name="Li Y.F."/>
            <person name="Zhong Z.M."/>
            <person name="Liu X."/>
            <person name="Yu X."/>
            <person name="Liu D.K."/>
            <person name="Tu X.D."/>
            <person name="Liu B."/>
            <person name="Hao Y."/>
            <person name="Liao X.Y."/>
            <person name="Jiang Y.T."/>
            <person name="Sun W.H."/>
            <person name="Chen J."/>
            <person name="Chen Y.Q."/>
            <person name="Ai Y."/>
            <person name="Zhai J.W."/>
            <person name="Wu S.S."/>
            <person name="Zhou Z."/>
            <person name="Hsiao Y.Y."/>
            <person name="Wu W.L."/>
            <person name="Chen Y.Y."/>
            <person name="Lin Y.F."/>
            <person name="Hsu J.L."/>
            <person name="Li C.Y."/>
            <person name="Wang Z.W."/>
            <person name="Zhao X."/>
            <person name="Zhong W.Y."/>
            <person name="Ma X.K."/>
            <person name="Ma L."/>
            <person name="Huang J."/>
            <person name="Chen G.Z."/>
            <person name="Huang M.Z."/>
            <person name="Huang L."/>
            <person name="Peng D.H."/>
            <person name="Luo Y.B."/>
            <person name="Zou S.Q."/>
            <person name="Chen S.P."/>
            <person name="Lan S."/>
            <person name="Tsai W.C."/>
            <person name="Van de Peer Y."/>
            <person name="Liu Z.J."/>
        </authorList>
    </citation>
    <scope>NUCLEOTIDE SEQUENCE [LARGE SCALE GENOMIC DNA]</scope>
    <source>
        <strain evidence="3">Lor288</strain>
    </source>
</reference>
<name>A0ABR2MAY6_9ASPA</name>
<proteinExistence type="inferred from homology"/>
<protein>
    <recommendedName>
        <fullName evidence="2">Prokaryotic-type class I peptide chain release factors domain-containing protein</fullName>
    </recommendedName>
</protein>
<dbReference type="Gene3D" id="3.30.160.20">
    <property type="match status" value="1"/>
</dbReference>
<evidence type="ECO:0000313" key="4">
    <source>
        <dbReference type="Proteomes" id="UP001412067"/>
    </source>
</evidence>
<gene>
    <name evidence="3" type="ORF">KSP40_PGU013744</name>
</gene>
<evidence type="ECO:0000313" key="3">
    <source>
        <dbReference type="EMBL" id="KAK8961027.1"/>
    </source>
</evidence>
<dbReference type="Gene3D" id="3.30.70.1660">
    <property type="match status" value="1"/>
</dbReference>
<dbReference type="InterPro" id="IPR045853">
    <property type="entry name" value="Pep_chain_release_fac_I_sf"/>
</dbReference>
<dbReference type="EMBL" id="JBBWWR010000010">
    <property type="protein sequence ID" value="KAK8961027.1"/>
    <property type="molecule type" value="Genomic_DNA"/>
</dbReference>
<comment type="caution">
    <text evidence="3">The sequence shown here is derived from an EMBL/GenBank/DDBJ whole genome shotgun (WGS) entry which is preliminary data.</text>
</comment>
<sequence length="108" mass="11852">MNFAGVEVMPLLCEESLNLDIPEEDPEISFFRAGGKSGQNVNKVETAVRIVCIPSGVTVRCTEERSQLANKTKALSRLKAKFPVISVEQRAAAIKQIRGNVVKAEWGH</sequence>
<comment type="similarity">
    <text evidence="1">Belongs to the prokaryotic/mitochondrial release factor family.</text>
</comment>
<dbReference type="SUPFAM" id="SSF75620">
    <property type="entry name" value="Release factor"/>
    <property type="match status" value="1"/>
</dbReference>
<organism evidence="3 4">
    <name type="scientific">Platanthera guangdongensis</name>
    <dbReference type="NCBI Taxonomy" id="2320717"/>
    <lineage>
        <taxon>Eukaryota</taxon>
        <taxon>Viridiplantae</taxon>
        <taxon>Streptophyta</taxon>
        <taxon>Embryophyta</taxon>
        <taxon>Tracheophyta</taxon>
        <taxon>Spermatophyta</taxon>
        <taxon>Magnoliopsida</taxon>
        <taxon>Liliopsida</taxon>
        <taxon>Asparagales</taxon>
        <taxon>Orchidaceae</taxon>
        <taxon>Orchidoideae</taxon>
        <taxon>Orchideae</taxon>
        <taxon>Orchidinae</taxon>
        <taxon>Platanthera</taxon>
    </lineage>
</organism>
<dbReference type="Pfam" id="PF00472">
    <property type="entry name" value="RF-1"/>
    <property type="match status" value="1"/>
</dbReference>
<evidence type="ECO:0000256" key="1">
    <source>
        <dbReference type="ARBA" id="ARBA00010835"/>
    </source>
</evidence>
<dbReference type="Proteomes" id="UP001412067">
    <property type="component" value="Unassembled WGS sequence"/>
</dbReference>
<keyword evidence="4" id="KW-1185">Reference proteome</keyword>
<dbReference type="PANTHER" id="PTHR43116:SF3">
    <property type="entry name" value="CLASS I PEPTIDE CHAIN RELEASE FACTOR"/>
    <property type="match status" value="1"/>
</dbReference>
<dbReference type="InterPro" id="IPR000352">
    <property type="entry name" value="Pep_chain_release_fac_I"/>
</dbReference>
<feature type="domain" description="Prokaryotic-type class I peptide chain release factors" evidence="2">
    <location>
        <begin position="17"/>
        <end position="99"/>
    </location>
</feature>
<evidence type="ECO:0000259" key="2">
    <source>
        <dbReference type="Pfam" id="PF00472"/>
    </source>
</evidence>
<dbReference type="PANTHER" id="PTHR43116">
    <property type="entry name" value="PEPTIDE CHAIN RELEASE FACTOR 2"/>
    <property type="match status" value="1"/>
</dbReference>
<accession>A0ABR2MAY6</accession>